<dbReference type="EMBL" id="DWXO01000048">
    <property type="protein sequence ID" value="HJB80287.1"/>
    <property type="molecule type" value="Genomic_DNA"/>
</dbReference>
<evidence type="ECO:0000313" key="8">
    <source>
        <dbReference type="Proteomes" id="UP000823921"/>
    </source>
</evidence>
<dbReference type="Proteomes" id="UP000823921">
    <property type="component" value="Unassembled WGS sequence"/>
</dbReference>
<dbReference type="Gene3D" id="2.40.30.170">
    <property type="match status" value="2"/>
</dbReference>
<feature type="coiled-coil region" evidence="3">
    <location>
        <begin position="323"/>
        <end position="357"/>
    </location>
</feature>
<dbReference type="Gene3D" id="2.40.50.100">
    <property type="match status" value="2"/>
</dbReference>
<evidence type="ECO:0000313" key="7">
    <source>
        <dbReference type="EMBL" id="HJB80287.1"/>
    </source>
</evidence>
<accession>A0A9D2MLC2</accession>
<dbReference type="InterPro" id="IPR058625">
    <property type="entry name" value="MdtA-like_BSH"/>
</dbReference>
<name>A0A9D2MLC2_9FIRM</name>
<dbReference type="GO" id="GO:0030313">
    <property type="term" value="C:cell envelope"/>
    <property type="evidence" value="ECO:0007669"/>
    <property type="project" value="UniProtKB-SubCell"/>
</dbReference>
<keyword evidence="5" id="KW-0812">Transmembrane</keyword>
<keyword evidence="5" id="KW-1133">Transmembrane helix</keyword>
<feature type="compositionally biased region" description="Acidic residues" evidence="4">
    <location>
        <begin position="499"/>
        <end position="511"/>
    </location>
</feature>
<feature type="domain" description="Multidrug resistance protein MdtA-like barrel-sandwich hybrid" evidence="6">
    <location>
        <begin position="96"/>
        <end position="190"/>
    </location>
</feature>
<keyword evidence="2 3" id="KW-0175">Coiled coil</keyword>
<gene>
    <name evidence="7" type="ORF">H9712_04830</name>
</gene>
<proteinExistence type="predicted"/>
<evidence type="ECO:0000256" key="1">
    <source>
        <dbReference type="ARBA" id="ARBA00004196"/>
    </source>
</evidence>
<reference evidence="7" key="1">
    <citation type="journal article" date="2021" name="PeerJ">
        <title>Extensive microbial diversity within the chicken gut microbiome revealed by metagenomics and culture.</title>
        <authorList>
            <person name="Gilroy R."/>
            <person name="Ravi A."/>
            <person name="Getino M."/>
            <person name="Pursley I."/>
            <person name="Horton D.L."/>
            <person name="Alikhan N.F."/>
            <person name="Baker D."/>
            <person name="Gharbi K."/>
            <person name="Hall N."/>
            <person name="Watson M."/>
            <person name="Adriaenssens E.M."/>
            <person name="Foster-Nyarko E."/>
            <person name="Jarju S."/>
            <person name="Secka A."/>
            <person name="Antonio M."/>
            <person name="Oren A."/>
            <person name="Chaudhuri R.R."/>
            <person name="La Ragione R."/>
            <person name="Hildebrand F."/>
            <person name="Pallen M.J."/>
        </authorList>
    </citation>
    <scope>NUCLEOTIDE SEQUENCE</scope>
    <source>
        <strain evidence="7">CHK192-8294</strain>
    </source>
</reference>
<dbReference type="CDD" id="cd06850">
    <property type="entry name" value="biotinyl_domain"/>
    <property type="match status" value="1"/>
</dbReference>
<organism evidence="7 8">
    <name type="scientific">Candidatus Flavonifractor intestinigallinarum</name>
    <dbReference type="NCBI Taxonomy" id="2838586"/>
    <lineage>
        <taxon>Bacteria</taxon>
        <taxon>Bacillati</taxon>
        <taxon>Bacillota</taxon>
        <taxon>Clostridia</taxon>
        <taxon>Eubacteriales</taxon>
        <taxon>Oscillospiraceae</taxon>
        <taxon>Flavonifractor</taxon>
    </lineage>
</organism>
<reference evidence="7" key="2">
    <citation type="submission" date="2021-04" db="EMBL/GenBank/DDBJ databases">
        <authorList>
            <person name="Gilroy R."/>
        </authorList>
    </citation>
    <scope>NUCLEOTIDE SEQUENCE</scope>
    <source>
        <strain evidence="7">CHK192-8294</strain>
    </source>
</reference>
<feature type="region of interest" description="Disordered" evidence="4">
    <location>
        <begin position="488"/>
        <end position="551"/>
    </location>
</feature>
<sequence>MTDQQTPVLERPAPGQTPPAGAPSGPRKKKRRSKVKLIVGLLITAAVIAGIVFALWYFVFREDEMGLGEAMIDTVQLGSIQVKVEGSGMAKANKSATVTPGTGTILELYVKEGDQVTEGQPLYRMDDTAAREAVKSAQETVDDCQKQLQAVYEKIGELTVKAPHAGNLREVADLKVGDTVNEGDTIATIVNDTKLRISLYYSYAYEDSIKVGQTAQITIPSIMGSRTGTVEKINKVRFVSPEGATHFEVVFVLDNPGTLTEGMEASASLTAADGTPIYPYQNGKLEFYETTVVKAKASGPVESFNLLNYGDVKAGQVLVQLGAKDSDEEISAKEEALKAAQEKLKEANDELSKYNGVAPIAGTVLSCSLMEGEEVQSGQGISIADTSQMTVEISVDERNAQYVKVGMMVDLDQYGTPYMGVVQSVSLTASGENGVASIPAVVAVDNSDGSMIPGTYVSYSFVASQSDNCLTVPVAAVKYVSFNNVTLPDSMDAPPAENGGEDGSMDGDTLPDDGSVIDGETLPDDGSVIDGETLPDDGGVIDGETLPDDGGDMIIDDGGDMIIDGDMSVSGGAVAVPQRYSGGGISVRKLGVVVMPGPGISTGGGASGGMGGGSSTDEETGTIVFVKSKEAPANAILEPDPAWECPEGFWAVPVEIGINDTSRAEVKRGLNEGDEVFIGYATQSADSWGG</sequence>
<dbReference type="PANTHER" id="PTHR32347">
    <property type="entry name" value="EFFLUX SYSTEM COMPONENT YKNX-RELATED"/>
    <property type="match status" value="1"/>
</dbReference>
<evidence type="ECO:0000256" key="3">
    <source>
        <dbReference type="SAM" id="Coils"/>
    </source>
</evidence>
<dbReference type="Pfam" id="PF25917">
    <property type="entry name" value="BSH_RND"/>
    <property type="match status" value="1"/>
</dbReference>
<protein>
    <submittedName>
        <fullName evidence="7">HlyD family efflux transporter periplasmic adaptor subunit</fullName>
    </submittedName>
</protein>
<evidence type="ECO:0000259" key="6">
    <source>
        <dbReference type="Pfam" id="PF25917"/>
    </source>
</evidence>
<dbReference type="InterPro" id="IPR050465">
    <property type="entry name" value="UPF0194_transport"/>
</dbReference>
<evidence type="ECO:0000256" key="4">
    <source>
        <dbReference type="SAM" id="MobiDB-lite"/>
    </source>
</evidence>
<dbReference type="Gene3D" id="1.10.287.470">
    <property type="entry name" value="Helix hairpin bin"/>
    <property type="match status" value="1"/>
</dbReference>
<evidence type="ECO:0000256" key="2">
    <source>
        <dbReference type="ARBA" id="ARBA00023054"/>
    </source>
</evidence>
<feature type="region of interest" description="Disordered" evidence="4">
    <location>
        <begin position="1"/>
        <end position="29"/>
    </location>
</feature>
<feature type="transmembrane region" description="Helical" evidence="5">
    <location>
        <begin position="37"/>
        <end position="59"/>
    </location>
</feature>
<comment type="caution">
    <text evidence="7">The sequence shown here is derived from an EMBL/GenBank/DDBJ whole genome shotgun (WGS) entry which is preliminary data.</text>
</comment>
<comment type="subcellular location">
    <subcellularLocation>
        <location evidence="1">Cell envelope</location>
    </subcellularLocation>
</comment>
<dbReference type="AlphaFoldDB" id="A0A9D2MLC2"/>
<dbReference type="SUPFAM" id="SSF111369">
    <property type="entry name" value="HlyD-like secretion proteins"/>
    <property type="match status" value="2"/>
</dbReference>
<keyword evidence="5" id="KW-0472">Membrane</keyword>
<evidence type="ECO:0000256" key="5">
    <source>
        <dbReference type="SAM" id="Phobius"/>
    </source>
</evidence>